<evidence type="ECO:0000256" key="2">
    <source>
        <dbReference type="ARBA" id="ARBA00009324"/>
    </source>
</evidence>
<feature type="transmembrane region" description="Helical" evidence="6">
    <location>
        <begin position="35"/>
        <end position="59"/>
    </location>
</feature>
<protein>
    <recommendedName>
        <fullName evidence="7">Fatty acid hydroxylase domain-containing protein</fullName>
    </recommendedName>
</protein>
<proteinExistence type="inferred from homology"/>
<accession>A0A9Q0F6U6</accession>
<evidence type="ECO:0000256" key="6">
    <source>
        <dbReference type="SAM" id="Phobius"/>
    </source>
</evidence>
<evidence type="ECO:0000313" key="8">
    <source>
        <dbReference type="EMBL" id="KAJ4825837.1"/>
    </source>
</evidence>
<feature type="transmembrane region" description="Helical" evidence="6">
    <location>
        <begin position="86"/>
        <end position="106"/>
    </location>
</feature>
<dbReference type="OrthoDB" id="1658724at2759"/>
<reference evidence="8" key="1">
    <citation type="submission" date="2022-02" db="EMBL/GenBank/DDBJ databases">
        <authorList>
            <person name="Henning P.M."/>
            <person name="McCubbin A.G."/>
            <person name="Shore J.S."/>
        </authorList>
    </citation>
    <scope>NUCLEOTIDE SEQUENCE</scope>
    <source>
        <strain evidence="8">F60SS</strain>
        <tissue evidence="8">Leaves</tissue>
    </source>
</reference>
<keyword evidence="5 6" id="KW-0472">Membrane</keyword>
<dbReference type="Pfam" id="PF04116">
    <property type="entry name" value="FA_hydroxylase"/>
    <property type="match status" value="1"/>
</dbReference>
<organism evidence="8 9">
    <name type="scientific">Turnera subulata</name>
    <dbReference type="NCBI Taxonomy" id="218843"/>
    <lineage>
        <taxon>Eukaryota</taxon>
        <taxon>Viridiplantae</taxon>
        <taxon>Streptophyta</taxon>
        <taxon>Embryophyta</taxon>
        <taxon>Tracheophyta</taxon>
        <taxon>Spermatophyta</taxon>
        <taxon>Magnoliopsida</taxon>
        <taxon>eudicotyledons</taxon>
        <taxon>Gunneridae</taxon>
        <taxon>Pentapetalae</taxon>
        <taxon>rosids</taxon>
        <taxon>fabids</taxon>
        <taxon>Malpighiales</taxon>
        <taxon>Passifloraceae</taxon>
        <taxon>Turnera</taxon>
    </lineage>
</organism>
<dbReference type="InterPro" id="IPR050307">
    <property type="entry name" value="Sterol_Desaturase_Related"/>
</dbReference>
<gene>
    <name evidence="8" type="ORF">Tsubulata_045464</name>
</gene>
<comment type="subcellular location">
    <subcellularLocation>
        <location evidence="1">Membrane</location>
    </subcellularLocation>
</comment>
<comment type="similarity">
    <text evidence="2">Belongs to the sterol desaturase family.</text>
</comment>
<dbReference type="PANTHER" id="PTHR11863">
    <property type="entry name" value="STEROL DESATURASE"/>
    <property type="match status" value="1"/>
</dbReference>
<evidence type="ECO:0000256" key="3">
    <source>
        <dbReference type="ARBA" id="ARBA00022692"/>
    </source>
</evidence>
<sequence length="295" mass="34330">MISFESVQQAALALGRDLTFLEKLWFNYSANIPDYILNCHHVLFLILVYSIVPLPYMFVELWGSKEMEKYKLHPGTKRTFWDMLKCYKNVIVTFVQVAIPLLVFSSPAIKWLGIRTSLPLPSGREIFLHLLVYFLIEDYSHYWLHRFLHTKWGYQYIHHVHHEYSAPIGFAAPYAHWGEALIQGIPPFLGPALVPGHMVTYWLWYAIRVIEAIETHSGYEFPWSPSKFIPFYGGAAYHDYHHSVGGQCHNNFASVFTYCDYIYGTDKGYRCRKSILNKVDGQLHINIGNQTIKSE</sequence>
<reference evidence="8" key="2">
    <citation type="journal article" date="2023" name="Plants (Basel)">
        <title>Annotation of the Turnera subulata (Passifloraceae) Draft Genome Reveals the S-Locus Evolved after the Divergence of Turneroideae from Passifloroideae in a Stepwise Manner.</title>
        <authorList>
            <person name="Henning P.M."/>
            <person name="Roalson E.H."/>
            <person name="Mir W."/>
            <person name="McCubbin A.G."/>
            <person name="Shore J.S."/>
        </authorList>
    </citation>
    <scope>NUCLEOTIDE SEQUENCE</scope>
    <source>
        <strain evidence="8">F60SS</strain>
    </source>
</reference>
<keyword evidence="3 6" id="KW-0812">Transmembrane</keyword>
<dbReference type="Proteomes" id="UP001141552">
    <property type="component" value="Unassembled WGS sequence"/>
</dbReference>
<dbReference type="EMBL" id="JAKUCV010006795">
    <property type="protein sequence ID" value="KAJ4825837.1"/>
    <property type="molecule type" value="Genomic_DNA"/>
</dbReference>
<evidence type="ECO:0000259" key="7">
    <source>
        <dbReference type="Pfam" id="PF04116"/>
    </source>
</evidence>
<dbReference type="GO" id="GO:0016020">
    <property type="term" value="C:membrane"/>
    <property type="evidence" value="ECO:0007669"/>
    <property type="project" value="UniProtKB-SubCell"/>
</dbReference>
<keyword evidence="9" id="KW-1185">Reference proteome</keyword>
<dbReference type="InterPro" id="IPR006694">
    <property type="entry name" value="Fatty_acid_hydroxylase"/>
</dbReference>
<dbReference type="GO" id="GO:0016491">
    <property type="term" value="F:oxidoreductase activity"/>
    <property type="evidence" value="ECO:0007669"/>
    <property type="project" value="InterPro"/>
</dbReference>
<dbReference type="AlphaFoldDB" id="A0A9Q0F6U6"/>
<evidence type="ECO:0000256" key="4">
    <source>
        <dbReference type="ARBA" id="ARBA00022989"/>
    </source>
</evidence>
<comment type="caution">
    <text evidence="8">The sequence shown here is derived from an EMBL/GenBank/DDBJ whole genome shotgun (WGS) entry which is preliminary data.</text>
</comment>
<feature type="domain" description="Fatty acid hydroxylase" evidence="7">
    <location>
        <begin position="131"/>
        <end position="265"/>
    </location>
</feature>
<evidence type="ECO:0000256" key="1">
    <source>
        <dbReference type="ARBA" id="ARBA00004370"/>
    </source>
</evidence>
<keyword evidence="4 6" id="KW-1133">Transmembrane helix</keyword>
<dbReference type="GO" id="GO:0008610">
    <property type="term" value="P:lipid biosynthetic process"/>
    <property type="evidence" value="ECO:0007669"/>
    <property type="project" value="InterPro"/>
</dbReference>
<evidence type="ECO:0000313" key="9">
    <source>
        <dbReference type="Proteomes" id="UP001141552"/>
    </source>
</evidence>
<dbReference type="GO" id="GO:0005506">
    <property type="term" value="F:iron ion binding"/>
    <property type="evidence" value="ECO:0007669"/>
    <property type="project" value="InterPro"/>
</dbReference>
<evidence type="ECO:0000256" key="5">
    <source>
        <dbReference type="ARBA" id="ARBA00023136"/>
    </source>
</evidence>
<name>A0A9Q0F6U6_9ROSI</name>